<keyword evidence="4" id="KW-0479">Metal-binding</keyword>
<sequence>MPMENHPTLPEIPQPLIKLVRLITRGFYGIEHALVMDILVHNRYIKEEDLLEKLKFERKHLRMIITQLKNDQFLKSRMRMETHSDGHTTRHNYYSVNYKMVVNVVKYKLDHMRRKIETDERDSTNRASFLCPLCEKTFTDLETDQLFDPLTGTFNCTYCTTEVQEDQSRDQEKDSRTLLVRFNQQIEPVYQLLRELEDMSLPQEVLDPDLVLGLIPNKSVSGGGRPGESGGSRGWADGTQRVGLDLNQEVTINMENKNAPSAGAPAAEVKERPVWLRDSTIHEEDLSLSSDGVKEPGIMESRPSAQQDNNDIMRVLLAHEKKGASSAVSAAIPSAGVADSDSDSSKSDTEDSNNFFGMMAQPGMSGTNSQEVEEMQDDDDDEEEVPMVTVGGEEYPYHQVSERPDLIAQMTSAEKEAYMKIGQQYYAHLYD</sequence>
<feature type="compositionally biased region" description="Low complexity" evidence="15">
    <location>
        <begin position="327"/>
        <end position="339"/>
    </location>
</feature>
<dbReference type="SUPFAM" id="SSF57783">
    <property type="entry name" value="Zinc beta-ribbon"/>
    <property type="match status" value="1"/>
</dbReference>
<evidence type="ECO:0000256" key="6">
    <source>
        <dbReference type="ARBA" id="ARBA00022833"/>
    </source>
</evidence>
<evidence type="ECO:0000259" key="16">
    <source>
        <dbReference type="PROSITE" id="PS51344"/>
    </source>
</evidence>
<keyword evidence="9" id="KW-0804">Transcription</keyword>
<evidence type="ECO:0000256" key="3">
    <source>
        <dbReference type="ARBA" id="ARBA00022553"/>
    </source>
</evidence>
<evidence type="ECO:0000313" key="17">
    <source>
        <dbReference type="EMBL" id="CAH1264013.1"/>
    </source>
</evidence>
<comment type="subcellular location">
    <subcellularLocation>
        <location evidence="1">Nucleus</location>
    </subcellularLocation>
</comment>
<proteinExistence type="inferred from homology"/>
<evidence type="ECO:0000256" key="9">
    <source>
        <dbReference type="ARBA" id="ARBA00023163"/>
    </source>
</evidence>
<dbReference type="GO" id="GO:0005673">
    <property type="term" value="C:transcription factor TFIIE complex"/>
    <property type="evidence" value="ECO:0007669"/>
    <property type="project" value="TreeGrafter"/>
</dbReference>
<dbReference type="FunFam" id="3.30.40.10:FF:000087">
    <property type="entry name" value="General transcription factor IIE subunit 1"/>
    <property type="match status" value="1"/>
</dbReference>
<dbReference type="Proteomes" id="UP000838412">
    <property type="component" value="Chromosome 4"/>
</dbReference>
<keyword evidence="8" id="KW-0805">Transcription regulation</keyword>
<dbReference type="InterPro" id="IPR017919">
    <property type="entry name" value="TFIIE/TFIIEa_HTH"/>
</dbReference>
<dbReference type="GO" id="GO:0008270">
    <property type="term" value="F:zinc ion binding"/>
    <property type="evidence" value="ECO:0007669"/>
    <property type="project" value="UniProtKB-KW"/>
</dbReference>
<keyword evidence="6" id="KW-0862">Zinc</keyword>
<feature type="compositionally biased region" description="Gly residues" evidence="15">
    <location>
        <begin position="221"/>
        <end position="233"/>
    </location>
</feature>
<dbReference type="PANTHER" id="PTHR13097:SF7">
    <property type="entry name" value="GENERAL TRANSCRIPTION FACTOR IIE SUBUNIT 1"/>
    <property type="match status" value="1"/>
</dbReference>
<keyword evidence="18" id="KW-1185">Reference proteome</keyword>
<evidence type="ECO:0000256" key="10">
    <source>
        <dbReference type="ARBA" id="ARBA00023242"/>
    </source>
</evidence>
<evidence type="ECO:0000256" key="13">
    <source>
        <dbReference type="ARBA" id="ARBA00073913"/>
    </source>
</evidence>
<evidence type="ECO:0000256" key="8">
    <source>
        <dbReference type="ARBA" id="ARBA00023015"/>
    </source>
</evidence>
<dbReference type="InterPro" id="IPR021600">
    <property type="entry name" value="TFIIE_asu_C"/>
</dbReference>
<feature type="region of interest" description="Disordered" evidence="15">
    <location>
        <begin position="217"/>
        <end position="240"/>
    </location>
</feature>
<keyword evidence="5" id="KW-0863">Zinc-finger</keyword>
<dbReference type="Pfam" id="PF02002">
    <property type="entry name" value="TFIIE_alpha"/>
    <property type="match status" value="1"/>
</dbReference>
<comment type="function">
    <text evidence="11">Recruits TFIIH to the initiation complex and stimulates the RNA polymerase II C-terminal domain kinase and DNA-dependent ATPase activities of TFIIH. Both TFIIH and TFIIE are required for promoter clearance by RNA polymerase.</text>
</comment>
<dbReference type="SMART" id="SM00531">
    <property type="entry name" value="TFIIE"/>
    <property type="match status" value="1"/>
</dbReference>
<feature type="region of interest" description="Disordered" evidence="15">
    <location>
        <begin position="327"/>
        <end position="384"/>
    </location>
</feature>
<evidence type="ECO:0000256" key="4">
    <source>
        <dbReference type="ARBA" id="ARBA00022723"/>
    </source>
</evidence>
<evidence type="ECO:0000256" key="2">
    <source>
        <dbReference type="ARBA" id="ARBA00008947"/>
    </source>
</evidence>
<evidence type="ECO:0000256" key="12">
    <source>
        <dbReference type="ARBA" id="ARBA00065242"/>
    </source>
</evidence>
<evidence type="ECO:0000256" key="11">
    <source>
        <dbReference type="ARBA" id="ARBA00025581"/>
    </source>
</evidence>
<feature type="compositionally biased region" description="Acidic residues" evidence="15">
    <location>
        <begin position="371"/>
        <end position="384"/>
    </location>
</feature>
<name>A0A8K0EUQ1_BRALA</name>
<keyword evidence="10" id="KW-0539">Nucleus</keyword>
<accession>A0A8K0EUQ1</accession>
<keyword evidence="3" id="KW-0597">Phosphoprotein</keyword>
<dbReference type="Gene3D" id="3.30.40.10">
    <property type="entry name" value="Zinc/RING finger domain, C3HC4 (zinc finger)"/>
    <property type="match status" value="1"/>
</dbReference>
<organism evidence="17 18">
    <name type="scientific">Branchiostoma lanceolatum</name>
    <name type="common">Common lancelet</name>
    <name type="synonym">Amphioxus lanceolatum</name>
    <dbReference type="NCBI Taxonomy" id="7740"/>
    <lineage>
        <taxon>Eukaryota</taxon>
        <taxon>Metazoa</taxon>
        <taxon>Chordata</taxon>
        <taxon>Cephalochordata</taxon>
        <taxon>Leptocardii</taxon>
        <taxon>Amphioxiformes</taxon>
        <taxon>Branchiostomatidae</taxon>
        <taxon>Branchiostoma</taxon>
    </lineage>
</organism>
<feature type="domain" description="HTH TFE/IIEalpha-type" evidence="16">
    <location>
        <begin position="16"/>
        <end position="106"/>
    </location>
</feature>
<dbReference type="InterPro" id="IPR002853">
    <property type="entry name" value="TFIIE_asu"/>
</dbReference>
<evidence type="ECO:0000256" key="15">
    <source>
        <dbReference type="SAM" id="MobiDB-lite"/>
    </source>
</evidence>
<dbReference type="EMBL" id="OV696689">
    <property type="protein sequence ID" value="CAH1264013.1"/>
    <property type="molecule type" value="Genomic_DNA"/>
</dbReference>
<dbReference type="OrthoDB" id="361102at2759"/>
<dbReference type="InterPro" id="IPR024550">
    <property type="entry name" value="TFIIEa/SarR/Rpc3_HTH_dom"/>
</dbReference>
<protein>
    <recommendedName>
        <fullName evidence="13">General transcription factor IIE subunit 1</fullName>
    </recommendedName>
    <alternativeName>
        <fullName evidence="14">Transcription initiation factor IIE subunit alpha</fullName>
    </alternativeName>
</protein>
<evidence type="ECO:0000256" key="14">
    <source>
        <dbReference type="ARBA" id="ARBA00080958"/>
    </source>
</evidence>
<comment type="similarity">
    <text evidence="2">Belongs to the TFIIE alpha subunit family.</text>
</comment>
<reference evidence="17" key="1">
    <citation type="submission" date="2022-01" db="EMBL/GenBank/DDBJ databases">
        <authorList>
            <person name="Braso-Vives M."/>
        </authorList>
    </citation>
    <scope>NUCLEOTIDE SEQUENCE</scope>
</reference>
<dbReference type="InterPro" id="IPR013083">
    <property type="entry name" value="Znf_RING/FYVE/PHD"/>
</dbReference>
<dbReference type="GO" id="GO:0006367">
    <property type="term" value="P:transcription initiation at RNA polymerase II promoter"/>
    <property type="evidence" value="ECO:0007669"/>
    <property type="project" value="InterPro"/>
</dbReference>
<dbReference type="PANTHER" id="PTHR13097">
    <property type="entry name" value="TRANSCRIPTION INITIATION FACTOR IIE, ALPHA SUBUNIT"/>
    <property type="match status" value="1"/>
</dbReference>
<dbReference type="AlphaFoldDB" id="A0A8K0EUQ1"/>
<dbReference type="PROSITE" id="PS51344">
    <property type="entry name" value="HTH_TFE_IIE"/>
    <property type="match status" value="1"/>
</dbReference>
<dbReference type="InterPro" id="IPR039997">
    <property type="entry name" value="TFE"/>
</dbReference>
<evidence type="ECO:0000256" key="1">
    <source>
        <dbReference type="ARBA" id="ARBA00004123"/>
    </source>
</evidence>
<evidence type="ECO:0000313" key="18">
    <source>
        <dbReference type="Proteomes" id="UP000838412"/>
    </source>
</evidence>
<gene>
    <name evidence="17" type="primary">GTF2E1</name>
    <name evidence="17" type="ORF">BLAG_LOCUS18516</name>
</gene>
<evidence type="ECO:0000256" key="7">
    <source>
        <dbReference type="ARBA" id="ARBA00022990"/>
    </source>
</evidence>
<evidence type="ECO:0000256" key="5">
    <source>
        <dbReference type="ARBA" id="ARBA00022771"/>
    </source>
</evidence>
<dbReference type="Gene3D" id="6.10.140.1250">
    <property type="match status" value="1"/>
</dbReference>
<comment type="subunit">
    <text evidence="12">Tetramer of two alpha and two beta chains. Interacts with TAF6/TAFII80. Interacts with ATF7IP. Interacts with SND1. Part of TBP-based Pol II pre-initiation complex (PIC), in which Pol II core assembles with general transcription factors and other specific initiation factors including GTF2E1, GTF2E2, GTF2F1, GTF2F2, TCEA1, ERCC2, ERCC3, GTF2H2, GTF2H3, GTF2H4, GTF2H5, GTF2A1, GTF2A2, GTF2B and TBP; this large multi-subunit PIC complex mediates DNA unwinding and targets Pol II core to the transcription start site where the first phosphodiester bond forms.</text>
</comment>
<dbReference type="Pfam" id="PF11521">
    <property type="entry name" value="TFIIE-A_C"/>
    <property type="match status" value="1"/>
</dbReference>
<keyword evidence="7" id="KW-0007">Acetylation</keyword>